<dbReference type="EC" id="7.1.1.2" evidence="1"/>
<keyword evidence="1" id="KW-0830">Ubiquinone</keyword>
<dbReference type="EMBL" id="MT815705">
    <property type="protein sequence ID" value="QNS38566.1"/>
    <property type="molecule type" value="Genomic_DNA"/>
</dbReference>
<dbReference type="Gene3D" id="1.20.120.1200">
    <property type="entry name" value="NADH-ubiquinone/plastoquinone oxidoreductase chain 6, subunit NuoJ"/>
    <property type="match status" value="1"/>
</dbReference>
<keyword evidence="1 2" id="KW-0496">Mitochondrion</keyword>
<proteinExistence type="inferred from homology"/>
<keyword evidence="1" id="KW-0249">Electron transport</keyword>
<feature type="transmembrane region" description="Helical" evidence="1">
    <location>
        <begin position="40"/>
        <end position="60"/>
    </location>
</feature>
<reference evidence="2" key="1">
    <citation type="submission" date="2020-07" db="EMBL/GenBank/DDBJ databases">
        <title>Updates and comparative analysis of the mitochondrial genomes of Paracoccidioides spp. using Oxford-Nanopore MinION sequencing.</title>
        <authorList>
            <person name="Misas E."/>
            <person name="Gomez O.M."/>
        </authorList>
    </citation>
    <scope>NUCLEOTIDE SEQUENCE</scope>
    <source>
        <strain evidence="2">Pb03</strain>
    </source>
</reference>
<accession>A0A7H1DNM1</accession>
<feature type="transmembrane region" description="Helical" evidence="1">
    <location>
        <begin position="66"/>
        <end position="88"/>
    </location>
</feature>
<dbReference type="InterPro" id="IPR042106">
    <property type="entry name" value="Nuo/plastoQ_OxRdtase_6_NuoJ"/>
</dbReference>
<dbReference type="GO" id="GO:0031966">
    <property type="term" value="C:mitochondrial membrane"/>
    <property type="evidence" value="ECO:0007669"/>
    <property type="project" value="UniProtKB-SubCell"/>
</dbReference>
<dbReference type="GO" id="GO:0008137">
    <property type="term" value="F:NADH dehydrogenase (ubiquinone) activity"/>
    <property type="evidence" value="ECO:0007669"/>
    <property type="project" value="UniProtKB-UniRule"/>
</dbReference>
<gene>
    <name evidence="2" type="primary">nad6</name>
</gene>
<feature type="transmembrane region" description="Helical" evidence="1">
    <location>
        <begin position="158"/>
        <end position="181"/>
    </location>
</feature>
<keyword evidence="1" id="KW-0472">Membrane</keyword>
<keyword evidence="1" id="KW-0813">Transport</keyword>
<comment type="function">
    <text evidence="1">Core subunit of the mitochondrial membrane respiratory chain NADH dehydrogenase (Complex I) which catalyzes electron transfer from NADH through the respiratory chain, using ubiquinone as an electron acceptor. Essential for the catalytic activity and assembly of complex I.</text>
</comment>
<keyword evidence="1" id="KW-1278">Translocase</keyword>
<comment type="catalytic activity">
    <reaction evidence="1">
        <text>a ubiquinone + NADH + 5 H(+)(in) = a ubiquinol + NAD(+) + 4 H(+)(out)</text>
        <dbReference type="Rhea" id="RHEA:29091"/>
        <dbReference type="Rhea" id="RHEA-COMP:9565"/>
        <dbReference type="Rhea" id="RHEA-COMP:9566"/>
        <dbReference type="ChEBI" id="CHEBI:15378"/>
        <dbReference type="ChEBI" id="CHEBI:16389"/>
        <dbReference type="ChEBI" id="CHEBI:17976"/>
        <dbReference type="ChEBI" id="CHEBI:57540"/>
        <dbReference type="ChEBI" id="CHEBI:57945"/>
        <dbReference type="EC" id="7.1.1.2"/>
    </reaction>
</comment>
<dbReference type="InterPro" id="IPR001457">
    <property type="entry name" value="NADH_UbQ/plastoQ_OxRdtase_su6"/>
</dbReference>
<keyword evidence="1" id="KW-0812">Transmembrane</keyword>
<organism evidence="2">
    <name type="scientific">Paracoccidioides sp. 'americana'</name>
    <dbReference type="NCBI Taxonomy" id="2486200"/>
    <lineage>
        <taxon>Eukaryota</taxon>
        <taxon>Fungi</taxon>
        <taxon>Dikarya</taxon>
        <taxon>Ascomycota</taxon>
        <taxon>Pezizomycotina</taxon>
        <taxon>Eurotiomycetes</taxon>
        <taxon>Eurotiomycetidae</taxon>
        <taxon>Onygenales</taxon>
        <taxon>Ajellomycetaceae</taxon>
        <taxon>Paracoccidioides</taxon>
    </lineage>
</organism>
<feature type="transmembrane region" description="Helical" evidence="1">
    <location>
        <begin position="100"/>
        <end position="119"/>
    </location>
</feature>
<dbReference type="Pfam" id="PF00499">
    <property type="entry name" value="Oxidored_q3"/>
    <property type="match status" value="1"/>
</dbReference>
<sequence length="185" mass="21171">MFLIYDNFNFGYYDNSLDILYLICILFGLYTILNKNPIISIFFLIGLFSSISCYLFLIGFEFIGLSYLLVYIGAVSILFLFILMLINLRISELTTKTTNSLPLAIFSFILFIFILNLNLPINTIDNPEIIYVISLNWDNILINNTQISSIGNILYTNYSLWLIILSVILLLAMVGSIVITLNKNK</sequence>
<evidence type="ECO:0000313" key="2">
    <source>
        <dbReference type="EMBL" id="QNS38566.1"/>
    </source>
</evidence>
<dbReference type="PANTHER" id="PTHR33269">
    <property type="entry name" value="NADH-UBIQUINONE OXIDOREDUCTASE CHAIN 6"/>
    <property type="match status" value="1"/>
</dbReference>
<comment type="similarity">
    <text evidence="1">Belongs to the complex I subunit 6 family.</text>
</comment>
<evidence type="ECO:0000256" key="1">
    <source>
        <dbReference type="RuleBase" id="RU004430"/>
    </source>
</evidence>
<name>A0A7H1DNM1_9EURO</name>
<keyword evidence="1" id="KW-0520">NAD</keyword>
<keyword evidence="1" id="KW-0679">Respiratory chain</keyword>
<dbReference type="AlphaFoldDB" id="A0A7H1DNM1"/>
<dbReference type="PANTHER" id="PTHR33269:SF17">
    <property type="entry name" value="NADH-UBIQUINONE OXIDOREDUCTASE CHAIN 6"/>
    <property type="match status" value="1"/>
</dbReference>
<keyword evidence="1" id="KW-1133">Transmembrane helix</keyword>
<feature type="transmembrane region" description="Helical" evidence="1">
    <location>
        <begin position="12"/>
        <end position="33"/>
    </location>
</feature>
<comment type="subcellular location">
    <subcellularLocation>
        <location evidence="1">Mitochondrion membrane</location>
        <topology evidence="1">Multi-pass membrane protein</topology>
    </subcellularLocation>
</comment>
<protein>
    <recommendedName>
        <fullName evidence="1">NADH-ubiquinone oxidoreductase chain 6</fullName>
        <ecNumber evidence="1">7.1.1.2</ecNumber>
    </recommendedName>
</protein>
<geneLocation type="mitochondrion" evidence="2"/>